<dbReference type="EMBL" id="VDMD01000001">
    <property type="protein sequence ID" value="TRM69243.1"/>
    <property type="molecule type" value="Genomic_DNA"/>
</dbReference>
<evidence type="ECO:0000256" key="2">
    <source>
        <dbReference type="SAM" id="Phobius"/>
    </source>
</evidence>
<comment type="caution">
    <text evidence="3">The sequence shown here is derived from an EMBL/GenBank/DDBJ whole genome shotgun (WGS) entry which is preliminary data.</text>
</comment>
<sequence>MSPRHTSPSLAPTHDASMLAAALTISPLFFFAIPGTYAKGGGGHKSHTSGGSDTGGSSNSGESGTSNGADSISGGSSGSSSGSSGSSYGSGSGTNNPGTGSTSNSSNNHHNNNNSQCVVTSAVPDSGTASAGYTTYTTACSSRPSLYSSQDLGRRQSKELSSSAIAGIVIGSVAGVAIIAFALWYLLRRQKRNTRLVGDKKISIAAPEGTESMSKKAYEALEHESKTTIVAEP</sequence>
<gene>
    <name evidence="3" type="ORF">BD626DRAFT_8654</name>
</gene>
<reference evidence="3 4" key="1">
    <citation type="journal article" date="2019" name="New Phytol.">
        <title>Comparative genomics reveals unique wood-decay strategies and fruiting body development in the Schizophyllaceae.</title>
        <authorList>
            <person name="Almasi E."/>
            <person name="Sahu N."/>
            <person name="Krizsan K."/>
            <person name="Balint B."/>
            <person name="Kovacs G.M."/>
            <person name="Kiss B."/>
            <person name="Cseklye J."/>
            <person name="Drula E."/>
            <person name="Henrissat B."/>
            <person name="Nagy I."/>
            <person name="Chovatia M."/>
            <person name="Adam C."/>
            <person name="LaButti K."/>
            <person name="Lipzen A."/>
            <person name="Riley R."/>
            <person name="Grigoriev I.V."/>
            <person name="Nagy L.G."/>
        </authorList>
    </citation>
    <scope>NUCLEOTIDE SEQUENCE [LARGE SCALE GENOMIC DNA]</scope>
    <source>
        <strain evidence="3 4">NL-1724</strain>
    </source>
</reference>
<dbReference type="STRING" id="97359.A0A550CWT8"/>
<dbReference type="Proteomes" id="UP000320762">
    <property type="component" value="Unassembled WGS sequence"/>
</dbReference>
<feature type="compositionally biased region" description="Low complexity" evidence="1">
    <location>
        <begin position="48"/>
        <end position="115"/>
    </location>
</feature>
<evidence type="ECO:0000256" key="1">
    <source>
        <dbReference type="SAM" id="MobiDB-lite"/>
    </source>
</evidence>
<feature type="region of interest" description="Disordered" evidence="1">
    <location>
        <begin position="40"/>
        <end position="120"/>
    </location>
</feature>
<accession>A0A550CWT8</accession>
<keyword evidence="2" id="KW-0812">Transmembrane</keyword>
<evidence type="ECO:0000313" key="4">
    <source>
        <dbReference type="Proteomes" id="UP000320762"/>
    </source>
</evidence>
<protein>
    <submittedName>
        <fullName evidence="3">Uncharacterized protein</fullName>
    </submittedName>
</protein>
<keyword evidence="4" id="KW-1185">Reference proteome</keyword>
<name>A0A550CWT8_9AGAR</name>
<organism evidence="3 4">
    <name type="scientific">Schizophyllum amplum</name>
    <dbReference type="NCBI Taxonomy" id="97359"/>
    <lineage>
        <taxon>Eukaryota</taxon>
        <taxon>Fungi</taxon>
        <taxon>Dikarya</taxon>
        <taxon>Basidiomycota</taxon>
        <taxon>Agaricomycotina</taxon>
        <taxon>Agaricomycetes</taxon>
        <taxon>Agaricomycetidae</taxon>
        <taxon>Agaricales</taxon>
        <taxon>Schizophyllaceae</taxon>
        <taxon>Schizophyllum</taxon>
    </lineage>
</organism>
<keyword evidence="2" id="KW-1133">Transmembrane helix</keyword>
<feature type="transmembrane region" description="Helical" evidence="2">
    <location>
        <begin position="164"/>
        <end position="187"/>
    </location>
</feature>
<dbReference type="CDD" id="cd12087">
    <property type="entry name" value="TM_EGFR-like"/>
    <property type="match status" value="1"/>
</dbReference>
<keyword evidence="2" id="KW-0472">Membrane</keyword>
<dbReference type="AlphaFoldDB" id="A0A550CWT8"/>
<proteinExistence type="predicted"/>
<evidence type="ECO:0000313" key="3">
    <source>
        <dbReference type="EMBL" id="TRM69243.1"/>
    </source>
</evidence>